<protein>
    <submittedName>
        <fullName evidence="7">Nitrogen assimilation transcription factor nit-4</fullName>
    </submittedName>
</protein>
<evidence type="ECO:0000313" key="8">
    <source>
        <dbReference type="Proteomes" id="UP001239445"/>
    </source>
</evidence>
<evidence type="ECO:0000256" key="2">
    <source>
        <dbReference type="ARBA" id="ARBA00023125"/>
    </source>
</evidence>
<sequence>MGSFRNIQPAPSLTPKSLPRERPSPALSLDSVRRKRFKSVTQACETCRHHKARCDGGRPRCGGCQAKGRSCRYQGEEGQSRQAALKAELENLKKLRNDLTNKPLEEAQQILAWMRKQADDSSSMSGEDGRSVASSSQPLLSSSSSSLLTPSPMPTPSTASPGSVLTNTSQTSPLPPRKRSDPAASLVPALTRAAIQSFYSSSGKLFHVFTREQTDEYFKTVFNLNGSSGGSRELALCCLASVAAVGVQYNPTEFEMGSDVMYYDLAEHYFSEVAVSGSPDVTKVCAMMALYNVLVKSTTALGYIEMGMVLSRKYKINPRFSYTLPRKECPGEDYRRTWRTLLFLAGWLSSTLGYLSGSIDHAFDQAFQDLVPIAPVEGDYACQVGEIVQDEMTGISLVNAEILRRHLSREELSSRELYAALQTLEQWYWNLAPQIRLSKLSDQVLEPIVRRSLFHIHLLHLGAYILLYRRIASQVFRFERGDESPWTPQQQSLMAQAERGIIAAKHSASILGLLLAEDGVFRRCWLVIFQSHTTCAVLLHSVTQKQIHGFPPSAWEDELKQAQLCLDALEFCGKADSVALRFHTRLSAIHNTLAQASPKGADAMRRTDEWVSIPPDFPPLHIPDEHTDEASEKALALEYLFRVPAATSPQMKAVAFSLFSALCRPYRESTEEVIKTERQGSEESADSVDGLRWDYHRGSSFAWDTSGIGLGEVDGAGLGRFIDSEEPSGWSLAPDMEVSVEDVSVS</sequence>
<dbReference type="PANTHER" id="PTHR47424">
    <property type="entry name" value="REGULATORY PROTEIN GAL4"/>
    <property type="match status" value="1"/>
</dbReference>
<feature type="compositionally biased region" description="Polar residues" evidence="5">
    <location>
        <begin position="1"/>
        <end position="15"/>
    </location>
</feature>
<feature type="region of interest" description="Disordered" evidence="5">
    <location>
        <begin position="115"/>
        <end position="183"/>
    </location>
</feature>
<evidence type="ECO:0000313" key="7">
    <source>
        <dbReference type="EMBL" id="KAK1752920.1"/>
    </source>
</evidence>
<proteinExistence type="predicted"/>
<evidence type="ECO:0000256" key="5">
    <source>
        <dbReference type="SAM" id="MobiDB-lite"/>
    </source>
</evidence>
<reference evidence="7" key="1">
    <citation type="submission" date="2023-06" db="EMBL/GenBank/DDBJ databases">
        <title>Genome-scale phylogeny and comparative genomics of the fungal order Sordariales.</title>
        <authorList>
            <consortium name="Lawrence Berkeley National Laboratory"/>
            <person name="Hensen N."/>
            <person name="Bonometti L."/>
            <person name="Westerberg I."/>
            <person name="Brannstrom I.O."/>
            <person name="Guillou S."/>
            <person name="Cros-Aarteil S."/>
            <person name="Calhoun S."/>
            <person name="Haridas S."/>
            <person name="Kuo A."/>
            <person name="Mondo S."/>
            <person name="Pangilinan J."/>
            <person name="Riley R."/>
            <person name="Labutti K."/>
            <person name="Andreopoulos B."/>
            <person name="Lipzen A."/>
            <person name="Chen C."/>
            <person name="Yanf M."/>
            <person name="Daum C."/>
            <person name="Ng V."/>
            <person name="Clum A."/>
            <person name="Steindorff A."/>
            <person name="Ohm R."/>
            <person name="Martin F."/>
            <person name="Silar P."/>
            <person name="Natvig D."/>
            <person name="Lalanne C."/>
            <person name="Gautier V."/>
            <person name="Ament-Velasquez S.L."/>
            <person name="Kruys A."/>
            <person name="Hutchinson M.I."/>
            <person name="Powell A.J."/>
            <person name="Barry K."/>
            <person name="Miller A.N."/>
            <person name="Grigoriev I.V."/>
            <person name="Debuchy R."/>
            <person name="Gladieux P."/>
            <person name="Thoren M.H."/>
            <person name="Johannesson H."/>
        </authorList>
    </citation>
    <scope>NUCLEOTIDE SEQUENCE</scope>
    <source>
        <strain evidence="7">PSN4</strain>
    </source>
</reference>
<dbReference type="GO" id="GO:0005634">
    <property type="term" value="C:nucleus"/>
    <property type="evidence" value="ECO:0007669"/>
    <property type="project" value="TreeGrafter"/>
</dbReference>
<dbReference type="PROSITE" id="PS00463">
    <property type="entry name" value="ZN2_CY6_FUNGAL_1"/>
    <property type="match status" value="1"/>
</dbReference>
<dbReference type="GO" id="GO:0008270">
    <property type="term" value="F:zinc ion binding"/>
    <property type="evidence" value="ECO:0007669"/>
    <property type="project" value="InterPro"/>
</dbReference>
<dbReference type="InterPro" id="IPR036864">
    <property type="entry name" value="Zn2-C6_fun-type_DNA-bd_sf"/>
</dbReference>
<dbReference type="PROSITE" id="PS50048">
    <property type="entry name" value="ZN2_CY6_FUNGAL_2"/>
    <property type="match status" value="1"/>
</dbReference>
<dbReference type="InterPro" id="IPR001138">
    <property type="entry name" value="Zn2Cys6_DnaBD"/>
</dbReference>
<organism evidence="7 8">
    <name type="scientific">Echria macrotheca</name>
    <dbReference type="NCBI Taxonomy" id="438768"/>
    <lineage>
        <taxon>Eukaryota</taxon>
        <taxon>Fungi</taxon>
        <taxon>Dikarya</taxon>
        <taxon>Ascomycota</taxon>
        <taxon>Pezizomycotina</taxon>
        <taxon>Sordariomycetes</taxon>
        <taxon>Sordariomycetidae</taxon>
        <taxon>Sordariales</taxon>
        <taxon>Schizotheciaceae</taxon>
        <taxon>Echria</taxon>
    </lineage>
</organism>
<dbReference type="SUPFAM" id="SSF57701">
    <property type="entry name" value="Zn2/Cys6 DNA-binding domain"/>
    <property type="match status" value="1"/>
</dbReference>
<evidence type="ECO:0000256" key="1">
    <source>
        <dbReference type="ARBA" id="ARBA00023015"/>
    </source>
</evidence>
<dbReference type="CDD" id="cd12148">
    <property type="entry name" value="fungal_TF_MHR"/>
    <property type="match status" value="1"/>
</dbReference>
<evidence type="ECO:0000256" key="3">
    <source>
        <dbReference type="ARBA" id="ARBA00023163"/>
    </source>
</evidence>
<feature type="region of interest" description="Disordered" evidence="5">
    <location>
        <begin position="1"/>
        <end position="32"/>
    </location>
</feature>
<name>A0AAJ0B805_9PEZI</name>
<dbReference type="AlphaFoldDB" id="A0AAJ0B805"/>
<dbReference type="GO" id="GO:0000978">
    <property type="term" value="F:RNA polymerase II cis-regulatory region sequence-specific DNA binding"/>
    <property type="evidence" value="ECO:0007669"/>
    <property type="project" value="TreeGrafter"/>
</dbReference>
<dbReference type="EMBL" id="MU839838">
    <property type="protein sequence ID" value="KAK1752920.1"/>
    <property type="molecule type" value="Genomic_DNA"/>
</dbReference>
<dbReference type="GO" id="GO:0000435">
    <property type="term" value="P:positive regulation of transcription from RNA polymerase II promoter by galactose"/>
    <property type="evidence" value="ECO:0007669"/>
    <property type="project" value="TreeGrafter"/>
</dbReference>
<gene>
    <name evidence="7" type="ORF">QBC47DRAFT_431085</name>
</gene>
<keyword evidence="2" id="KW-0238">DNA-binding</keyword>
<comment type="caution">
    <text evidence="7">The sequence shown here is derived from an EMBL/GenBank/DDBJ whole genome shotgun (WGS) entry which is preliminary data.</text>
</comment>
<dbReference type="Gene3D" id="4.10.240.10">
    <property type="entry name" value="Zn(2)-C6 fungal-type DNA-binding domain"/>
    <property type="match status" value="1"/>
</dbReference>
<keyword evidence="3" id="KW-0804">Transcription</keyword>
<dbReference type="CDD" id="cd00067">
    <property type="entry name" value="GAL4"/>
    <property type="match status" value="1"/>
</dbReference>
<dbReference type="InterPro" id="IPR051127">
    <property type="entry name" value="Fungal_SecMet_Regulators"/>
</dbReference>
<dbReference type="GO" id="GO:0000981">
    <property type="term" value="F:DNA-binding transcription factor activity, RNA polymerase II-specific"/>
    <property type="evidence" value="ECO:0007669"/>
    <property type="project" value="InterPro"/>
</dbReference>
<keyword evidence="4" id="KW-0539">Nucleus</keyword>
<dbReference type="Proteomes" id="UP001239445">
    <property type="component" value="Unassembled WGS sequence"/>
</dbReference>
<dbReference type="SMART" id="SM00066">
    <property type="entry name" value="GAL4"/>
    <property type="match status" value="1"/>
</dbReference>
<keyword evidence="8" id="KW-1185">Reference proteome</keyword>
<feature type="domain" description="Zn(2)-C6 fungal-type" evidence="6">
    <location>
        <begin position="43"/>
        <end position="73"/>
    </location>
</feature>
<keyword evidence="1" id="KW-0805">Transcription regulation</keyword>
<evidence type="ECO:0000256" key="4">
    <source>
        <dbReference type="ARBA" id="ARBA00023242"/>
    </source>
</evidence>
<evidence type="ECO:0000259" key="6">
    <source>
        <dbReference type="PROSITE" id="PS50048"/>
    </source>
</evidence>
<feature type="compositionally biased region" description="Low complexity" evidence="5">
    <location>
        <begin position="134"/>
        <end position="163"/>
    </location>
</feature>
<dbReference type="Pfam" id="PF00172">
    <property type="entry name" value="Zn_clus"/>
    <property type="match status" value="1"/>
</dbReference>
<dbReference type="PANTHER" id="PTHR47424:SF3">
    <property type="entry name" value="REGULATORY PROTEIN GAL4"/>
    <property type="match status" value="1"/>
</dbReference>
<accession>A0AAJ0B805</accession>